<keyword evidence="2" id="KW-0808">Transferase</keyword>
<sequence length="182" mass="19726">MPPMSVRLATAEDRPAILDLLRSAQEDAVPEGKRAEQGFLPGEWDEEALEACSGGPGIFLAEDKNKLAGVVLTSEGAARPGPAQRTEELTKSLDGPVLHWGPVVVAPKYRGKGVVRMLLSGMALMLGERYPSAALYVENTNQRALKVHRALGVKKHTTFTLDDRTYTVFTFAPGDFKPKPAK</sequence>
<dbReference type="InterPro" id="IPR016181">
    <property type="entry name" value="Acyl_CoA_acyltransferase"/>
</dbReference>
<evidence type="ECO:0000259" key="1">
    <source>
        <dbReference type="PROSITE" id="PS51186"/>
    </source>
</evidence>
<gene>
    <name evidence="2" type="ORF">EIL87_12755</name>
</gene>
<dbReference type="AlphaFoldDB" id="A0A3R8P521"/>
<name>A0A3R8P521_9PSEU</name>
<protein>
    <submittedName>
        <fullName evidence="2">GNAT family N-acetyltransferase</fullName>
    </submittedName>
</protein>
<dbReference type="GO" id="GO:0016747">
    <property type="term" value="F:acyltransferase activity, transferring groups other than amino-acyl groups"/>
    <property type="evidence" value="ECO:0007669"/>
    <property type="project" value="InterPro"/>
</dbReference>
<dbReference type="SUPFAM" id="SSF55729">
    <property type="entry name" value="Acyl-CoA N-acyltransferases (Nat)"/>
    <property type="match status" value="1"/>
</dbReference>
<comment type="caution">
    <text evidence="2">The sequence shown here is derived from an EMBL/GenBank/DDBJ whole genome shotgun (WGS) entry which is preliminary data.</text>
</comment>
<reference evidence="2 3" key="1">
    <citation type="submission" date="2018-11" db="EMBL/GenBank/DDBJ databases">
        <title>Saccharopolyspora rhizosphaerae sp. nov., an actinomycete isolated from rhizosphere soil in Thailand.</title>
        <authorList>
            <person name="Intra B."/>
            <person name="Euanorasetr J."/>
            <person name="Take A."/>
            <person name="Inahashi Y."/>
            <person name="Mori M."/>
            <person name="Panbangred W."/>
            <person name="Matsumoto A."/>
        </authorList>
    </citation>
    <scope>NUCLEOTIDE SEQUENCE [LARGE SCALE GENOMIC DNA]</scope>
    <source>
        <strain evidence="2 3">H219</strain>
    </source>
</reference>
<dbReference type="CDD" id="cd04301">
    <property type="entry name" value="NAT_SF"/>
    <property type="match status" value="1"/>
</dbReference>
<dbReference type="EMBL" id="RSAA01000011">
    <property type="protein sequence ID" value="RRO16684.1"/>
    <property type="molecule type" value="Genomic_DNA"/>
</dbReference>
<dbReference type="Gene3D" id="3.40.630.30">
    <property type="match status" value="1"/>
</dbReference>
<dbReference type="OrthoDB" id="5109343at2"/>
<organism evidence="2 3">
    <name type="scientific">Saccharopolyspora rhizosphaerae</name>
    <dbReference type="NCBI Taxonomy" id="2492662"/>
    <lineage>
        <taxon>Bacteria</taxon>
        <taxon>Bacillati</taxon>
        <taxon>Actinomycetota</taxon>
        <taxon>Actinomycetes</taxon>
        <taxon>Pseudonocardiales</taxon>
        <taxon>Pseudonocardiaceae</taxon>
        <taxon>Saccharopolyspora</taxon>
    </lineage>
</organism>
<proteinExistence type="predicted"/>
<evidence type="ECO:0000313" key="2">
    <source>
        <dbReference type="EMBL" id="RRO16684.1"/>
    </source>
</evidence>
<dbReference type="Pfam" id="PF00583">
    <property type="entry name" value="Acetyltransf_1"/>
    <property type="match status" value="1"/>
</dbReference>
<feature type="domain" description="N-acetyltransferase" evidence="1">
    <location>
        <begin position="4"/>
        <end position="180"/>
    </location>
</feature>
<accession>A0A3R8P521</accession>
<keyword evidence="3" id="KW-1185">Reference proteome</keyword>
<dbReference type="InterPro" id="IPR000182">
    <property type="entry name" value="GNAT_dom"/>
</dbReference>
<dbReference type="RefSeq" id="WP_125090571.1">
    <property type="nucleotide sequence ID" value="NZ_RSAA01000011.1"/>
</dbReference>
<dbReference type="PROSITE" id="PS51186">
    <property type="entry name" value="GNAT"/>
    <property type="match status" value="1"/>
</dbReference>
<evidence type="ECO:0000313" key="3">
    <source>
        <dbReference type="Proteomes" id="UP000274515"/>
    </source>
</evidence>
<dbReference type="Proteomes" id="UP000274515">
    <property type="component" value="Unassembled WGS sequence"/>
</dbReference>